<name>A0A3L6TDE8_PANMI</name>
<evidence type="ECO:0000313" key="1">
    <source>
        <dbReference type="EMBL" id="RLN35100.1"/>
    </source>
</evidence>
<sequence>MPRKRRRRARREAPLSSPASRRFILGFHGLAMPPAGVFARLTSIYLSRVRFHGPCALGDAVSSPRCPCLQKLTVRRQ</sequence>
<accession>A0A3L6TDE8</accession>
<dbReference type="OrthoDB" id="589267at2759"/>
<comment type="caution">
    <text evidence="1">The sequence shown here is derived from an EMBL/GenBank/DDBJ whole genome shotgun (WGS) entry which is preliminary data.</text>
</comment>
<dbReference type="EMBL" id="PQIB02000002">
    <property type="protein sequence ID" value="RLN35100.1"/>
    <property type="molecule type" value="Genomic_DNA"/>
</dbReference>
<keyword evidence="2" id="KW-1185">Reference proteome</keyword>
<dbReference type="AlphaFoldDB" id="A0A3L6TDE8"/>
<protein>
    <submittedName>
        <fullName evidence="1">F-box/LRR-repeat protein</fullName>
    </submittedName>
</protein>
<evidence type="ECO:0000313" key="2">
    <source>
        <dbReference type="Proteomes" id="UP000275267"/>
    </source>
</evidence>
<gene>
    <name evidence="1" type="ORF">C2845_PM03G18400</name>
</gene>
<dbReference type="Proteomes" id="UP000275267">
    <property type="component" value="Unassembled WGS sequence"/>
</dbReference>
<reference evidence="2" key="1">
    <citation type="journal article" date="2019" name="Nat. Commun.">
        <title>The genome of broomcorn millet.</title>
        <authorList>
            <person name="Zou C."/>
            <person name="Miki D."/>
            <person name="Li D."/>
            <person name="Tang Q."/>
            <person name="Xiao L."/>
            <person name="Rajput S."/>
            <person name="Deng P."/>
            <person name="Jia W."/>
            <person name="Huang R."/>
            <person name="Zhang M."/>
            <person name="Sun Y."/>
            <person name="Hu J."/>
            <person name="Fu X."/>
            <person name="Schnable P.S."/>
            <person name="Li F."/>
            <person name="Zhang H."/>
            <person name="Feng B."/>
            <person name="Zhu X."/>
            <person name="Liu R."/>
            <person name="Schnable J.C."/>
            <person name="Zhu J.-K."/>
            <person name="Zhang H."/>
        </authorList>
    </citation>
    <scope>NUCLEOTIDE SEQUENCE [LARGE SCALE GENOMIC DNA]</scope>
</reference>
<organism evidence="1 2">
    <name type="scientific">Panicum miliaceum</name>
    <name type="common">Proso millet</name>
    <name type="synonym">Broomcorn millet</name>
    <dbReference type="NCBI Taxonomy" id="4540"/>
    <lineage>
        <taxon>Eukaryota</taxon>
        <taxon>Viridiplantae</taxon>
        <taxon>Streptophyta</taxon>
        <taxon>Embryophyta</taxon>
        <taxon>Tracheophyta</taxon>
        <taxon>Spermatophyta</taxon>
        <taxon>Magnoliopsida</taxon>
        <taxon>Liliopsida</taxon>
        <taxon>Poales</taxon>
        <taxon>Poaceae</taxon>
        <taxon>PACMAD clade</taxon>
        <taxon>Panicoideae</taxon>
        <taxon>Panicodae</taxon>
        <taxon>Paniceae</taxon>
        <taxon>Panicinae</taxon>
        <taxon>Panicum</taxon>
        <taxon>Panicum sect. Panicum</taxon>
    </lineage>
</organism>
<dbReference type="STRING" id="4540.A0A3L6TDE8"/>
<proteinExistence type="predicted"/>